<keyword evidence="7 10" id="KW-0067">ATP-binding</keyword>
<dbReference type="PROSITE" id="PS00107">
    <property type="entry name" value="PROTEIN_KINASE_ATP"/>
    <property type="match status" value="1"/>
</dbReference>
<dbReference type="Proteomes" id="UP000785679">
    <property type="component" value="Unassembled WGS sequence"/>
</dbReference>
<dbReference type="PROSITE" id="PS50003">
    <property type="entry name" value="PH_DOMAIN"/>
    <property type="match status" value="1"/>
</dbReference>
<dbReference type="Gene3D" id="3.30.200.20">
    <property type="entry name" value="Phosphorylase Kinase, domain 1"/>
    <property type="match status" value="1"/>
</dbReference>
<dbReference type="PROSITE" id="PS00018">
    <property type="entry name" value="EF_HAND_1"/>
    <property type="match status" value="1"/>
</dbReference>
<dbReference type="SUPFAM" id="SSF47473">
    <property type="entry name" value="EF-hand"/>
    <property type="match status" value="1"/>
</dbReference>
<evidence type="ECO:0000256" key="7">
    <source>
        <dbReference type="ARBA" id="ARBA00022840"/>
    </source>
</evidence>
<evidence type="ECO:0000256" key="13">
    <source>
        <dbReference type="SAM" id="MobiDB-lite"/>
    </source>
</evidence>
<keyword evidence="2" id="KW-0723">Serine/threonine-protein kinase</keyword>
<dbReference type="Gene3D" id="2.30.29.30">
    <property type="entry name" value="Pleckstrin-homology domain (PH domain)/Phosphotyrosine-binding domain (PTB)"/>
    <property type="match status" value="1"/>
</dbReference>
<dbReference type="InterPro" id="IPR008271">
    <property type="entry name" value="Ser/Thr_kinase_AS"/>
</dbReference>
<evidence type="ECO:0000256" key="6">
    <source>
        <dbReference type="ARBA" id="ARBA00022837"/>
    </source>
</evidence>
<dbReference type="InterPro" id="IPR030616">
    <property type="entry name" value="Aur-like"/>
</dbReference>
<proteinExistence type="inferred from homology"/>
<keyword evidence="6" id="KW-0106">Calcium</keyword>
<dbReference type="InterPro" id="IPR011992">
    <property type="entry name" value="EF-hand-dom_pair"/>
</dbReference>
<comment type="similarity">
    <text evidence="8">Belongs to the protein kinase superfamily. Ser/Thr protein kinase family. CDPK subfamily.</text>
</comment>
<feature type="domain" description="PH" evidence="14">
    <location>
        <begin position="442"/>
        <end position="541"/>
    </location>
</feature>
<evidence type="ECO:0000256" key="5">
    <source>
        <dbReference type="ARBA" id="ARBA00022777"/>
    </source>
</evidence>
<sequence>MIDPQNIILTQIIKYKRQFLIRDMVDAVVTETKIELVDDTQVLNEDFKKNVAIPYFKDIYKDLVQQSDNKSKGINKLSILTYSQLPGIIGERFFAVLDLNGDGFVDLKEFVHGLFKVYYSNVDTKIKLAFDIYDFDKDGFIKREDVRLILSHVPIDKTQIMTGEGRFTSQGGGGEVFLDRIQTQEEIHKLIDEVFGDRERIGLEEFTEIIEKITSEMFLAIVILLQSSLPCSENFFRYKKNYEKFVGQSTPSQGEAGSPSNGGDSTLDMSSVSGDTTKSTATVKTIASPKIMTKSSPVNELWRRNNIKLTVDTAGARTALTKYSLGGGLAGATKAPHEIGPDSPVDEDRTNMIPIAQFKSNKLSQIDKRQRQEEFERLKANPNPASPTREAIRLPNKSTAHSGAGGAGDISHQSTQQSIASPTSYLTGGRLESFFSADDKNSVQIEGEMIRKATETKLKKYWYCLLGKELYVYKNRQEDKHKGMHNLVGVFIKDEPEEHLDDTTVLYPFSLVFPPAKSRTYYLQTREEKERWIKAIKKVIGYACLHDFYDIKEPLGKGKFGLVKAATHKKSGKTVAVKIMSKKEMTVADIELQRREIEILKMCQHPYIIRLLDIFENEDHIYIVMENLSGGDLFTYLEKRKFTVTEHRAKTIAHQIATSLYYLHSFGICHRDLKPENILMVDPGEEADLKIVDFGLSKIIGPNETSLDPFGTLSYVAPEVLLQKPYSKEVDLWSLGVIIYLLLSRVLPFDDEDDREIARQTIYEPPDFSFHPWENVSKEGRELCKRLLEKSRSKRPGLEEVLNHPWFAEFAEIHKIRKDAAEGEARFMAFTLTEPNSPKLQEEKAKYGGAAGH</sequence>
<feature type="binding site" evidence="10 12">
    <location>
        <position position="578"/>
    </location>
    <ligand>
        <name>ATP</name>
        <dbReference type="ChEBI" id="CHEBI:30616"/>
    </ligand>
</feature>
<feature type="domain" description="Protein kinase" evidence="15">
    <location>
        <begin position="549"/>
        <end position="807"/>
    </location>
</feature>
<dbReference type="GO" id="GO:0004674">
    <property type="term" value="F:protein serine/threonine kinase activity"/>
    <property type="evidence" value="ECO:0007669"/>
    <property type="project" value="UniProtKB-KW"/>
</dbReference>
<dbReference type="SUPFAM" id="SSF50729">
    <property type="entry name" value="PH domain-like"/>
    <property type="match status" value="1"/>
</dbReference>
<dbReference type="AlphaFoldDB" id="A0A8J8P2B0"/>
<evidence type="ECO:0000259" key="14">
    <source>
        <dbReference type="PROSITE" id="PS50003"/>
    </source>
</evidence>
<dbReference type="FunFam" id="3.30.200.20:FF:000042">
    <property type="entry name" value="Aurora kinase A"/>
    <property type="match status" value="1"/>
</dbReference>
<dbReference type="SMART" id="SM00220">
    <property type="entry name" value="S_TKc"/>
    <property type="match status" value="1"/>
</dbReference>
<keyword evidence="5" id="KW-0418">Kinase</keyword>
<evidence type="ECO:0000256" key="8">
    <source>
        <dbReference type="ARBA" id="ARBA00024334"/>
    </source>
</evidence>
<dbReference type="CDD" id="cd00821">
    <property type="entry name" value="PH"/>
    <property type="match status" value="1"/>
</dbReference>
<dbReference type="CDD" id="cd05117">
    <property type="entry name" value="STKc_CAMK"/>
    <property type="match status" value="1"/>
</dbReference>
<feature type="binding site" evidence="10">
    <location>
        <begin position="676"/>
        <end position="677"/>
    </location>
    <ligand>
        <name>ATP</name>
        <dbReference type="ChEBI" id="CHEBI:30616"/>
    </ligand>
</feature>
<dbReference type="Gene3D" id="1.10.238.10">
    <property type="entry name" value="EF-hand"/>
    <property type="match status" value="1"/>
</dbReference>
<dbReference type="Pfam" id="PF00169">
    <property type="entry name" value="PH"/>
    <property type="match status" value="1"/>
</dbReference>
<feature type="domain" description="EF-hand" evidence="16">
    <location>
        <begin position="121"/>
        <end position="156"/>
    </location>
</feature>
<evidence type="ECO:0000256" key="2">
    <source>
        <dbReference type="ARBA" id="ARBA00022527"/>
    </source>
</evidence>
<dbReference type="CDD" id="cd00051">
    <property type="entry name" value="EFh"/>
    <property type="match status" value="1"/>
</dbReference>
<evidence type="ECO:0000256" key="3">
    <source>
        <dbReference type="ARBA" id="ARBA00022679"/>
    </source>
</evidence>
<dbReference type="OrthoDB" id="307885at2759"/>
<dbReference type="InterPro" id="IPR002048">
    <property type="entry name" value="EF_hand_dom"/>
</dbReference>
<keyword evidence="18" id="KW-1185">Reference proteome</keyword>
<dbReference type="PANTHER" id="PTHR24350">
    <property type="entry name" value="SERINE/THREONINE-PROTEIN KINASE IAL-RELATED"/>
    <property type="match status" value="1"/>
</dbReference>
<dbReference type="FunFam" id="1.10.510.10:FF:000571">
    <property type="entry name" value="Maternal embryonic leucine zipper kinase"/>
    <property type="match status" value="1"/>
</dbReference>
<feature type="compositionally biased region" description="Polar residues" evidence="13">
    <location>
        <begin position="411"/>
        <end position="420"/>
    </location>
</feature>
<dbReference type="InterPro" id="IPR000719">
    <property type="entry name" value="Prot_kinase_dom"/>
</dbReference>
<evidence type="ECO:0000256" key="9">
    <source>
        <dbReference type="PIRSR" id="PIRSR630616-1"/>
    </source>
</evidence>
<dbReference type="Gene3D" id="1.10.510.10">
    <property type="entry name" value="Transferase(Phosphotransferase) domain 1"/>
    <property type="match status" value="1"/>
</dbReference>
<reference evidence="17" key="1">
    <citation type="submission" date="2019-06" db="EMBL/GenBank/DDBJ databases">
        <authorList>
            <person name="Zheng W."/>
        </authorList>
    </citation>
    <scope>NUCLEOTIDE SEQUENCE</scope>
    <source>
        <strain evidence="17">QDHG01</strain>
    </source>
</reference>
<feature type="cross-link" description="Glycyl lysine isopeptide (Lys-Gly) (interchain with G-Cter in SUMO2)" evidence="11">
    <location>
        <position position="674"/>
    </location>
</feature>
<protein>
    <recommendedName>
        <fullName evidence="19">Non-specific serine/threonine protein kinase</fullName>
    </recommendedName>
</protein>
<dbReference type="InterPro" id="IPR011993">
    <property type="entry name" value="PH-like_dom_sf"/>
</dbReference>
<dbReference type="SMART" id="SM00054">
    <property type="entry name" value="EFh"/>
    <property type="match status" value="2"/>
</dbReference>
<dbReference type="SMART" id="SM00233">
    <property type="entry name" value="PH"/>
    <property type="match status" value="1"/>
</dbReference>
<evidence type="ECO:0008006" key="19">
    <source>
        <dbReference type="Google" id="ProtNLM"/>
    </source>
</evidence>
<evidence type="ECO:0000256" key="1">
    <source>
        <dbReference type="ARBA" id="ARBA00011245"/>
    </source>
</evidence>
<comment type="subunit">
    <text evidence="1">Monomer.</text>
</comment>
<evidence type="ECO:0000259" key="15">
    <source>
        <dbReference type="PROSITE" id="PS50011"/>
    </source>
</evidence>
<dbReference type="GO" id="GO:0005509">
    <property type="term" value="F:calcium ion binding"/>
    <property type="evidence" value="ECO:0007669"/>
    <property type="project" value="InterPro"/>
</dbReference>
<feature type="domain" description="EF-hand" evidence="16">
    <location>
        <begin position="91"/>
        <end position="120"/>
    </location>
</feature>
<gene>
    <name evidence="17" type="ORF">FGO68_gene9054</name>
</gene>
<dbReference type="InterPro" id="IPR011009">
    <property type="entry name" value="Kinase-like_dom_sf"/>
</dbReference>
<organism evidence="17 18">
    <name type="scientific">Halteria grandinella</name>
    <dbReference type="NCBI Taxonomy" id="5974"/>
    <lineage>
        <taxon>Eukaryota</taxon>
        <taxon>Sar</taxon>
        <taxon>Alveolata</taxon>
        <taxon>Ciliophora</taxon>
        <taxon>Intramacronucleata</taxon>
        <taxon>Spirotrichea</taxon>
        <taxon>Stichotrichia</taxon>
        <taxon>Sporadotrichida</taxon>
        <taxon>Halteriidae</taxon>
        <taxon>Halteria</taxon>
    </lineage>
</organism>
<feature type="region of interest" description="Disordered" evidence="13">
    <location>
        <begin position="247"/>
        <end position="281"/>
    </location>
</feature>
<dbReference type="Pfam" id="PF00069">
    <property type="entry name" value="Pkinase"/>
    <property type="match status" value="1"/>
</dbReference>
<name>A0A8J8P2B0_HALGN</name>
<feature type="region of interest" description="Disordered" evidence="13">
    <location>
        <begin position="397"/>
        <end position="420"/>
    </location>
</feature>
<evidence type="ECO:0000256" key="12">
    <source>
        <dbReference type="PROSITE-ProRule" id="PRU10141"/>
    </source>
</evidence>
<dbReference type="InterPro" id="IPR018247">
    <property type="entry name" value="EF_Hand_1_Ca_BS"/>
</dbReference>
<dbReference type="InterPro" id="IPR017441">
    <property type="entry name" value="Protein_kinase_ATP_BS"/>
</dbReference>
<dbReference type="SUPFAM" id="SSF56112">
    <property type="entry name" value="Protein kinase-like (PK-like)"/>
    <property type="match status" value="1"/>
</dbReference>
<feature type="binding site" evidence="10">
    <location>
        <position position="693"/>
    </location>
    <ligand>
        <name>ATP</name>
        <dbReference type="ChEBI" id="CHEBI:30616"/>
    </ligand>
</feature>
<feature type="active site" description="Proton acceptor" evidence="9">
    <location>
        <position position="672"/>
    </location>
</feature>
<comment type="caution">
    <text evidence="17">The sequence shown here is derived from an EMBL/GenBank/DDBJ whole genome shotgun (WGS) entry which is preliminary data.</text>
</comment>
<dbReference type="PROSITE" id="PS50222">
    <property type="entry name" value="EF_HAND_2"/>
    <property type="match status" value="2"/>
</dbReference>
<keyword evidence="3" id="KW-0808">Transferase</keyword>
<accession>A0A8J8P2B0</accession>
<feature type="binding site" evidence="10">
    <location>
        <position position="559"/>
    </location>
    <ligand>
        <name>ATP</name>
        <dbReference type="ChEBI" id="CHEBI:30616"/>
    </ligand>
</feature>
<evidence type="ECO:0000259" key="16">
    <source>
        <dbReference type="PROSITE" id="PS50222"/>
    </source>
</evidence>
<evidence type="ECO:0000256" key="11">
    <source>
        <dbReference type="PIRSR" id="PIRSR630616-3"/>
    </source>
</evidence>
<dbReference type="PROSITE" id="PS00108">
    <property type="entry name" value="PROTEIN_KINASE_ST"/>
    <property type="match status" value="1"/>
</dbReference>
<dbReference type="PROSITE" id="PS50011">
    <property type="entry name" value="PROTEIN_KINASE_DOM"/>
    <property type="match status" value="1"/>
</dbReference>
<dbReference type="InterPro" id="IPR001849">
    <property type="entry name" value="PH_domain"/>
</dbReference>
<evidence type="ECO:0000256" key="4">
    <source>
        <dbReference type="ARBA" id="ARBA00022741"/>
    </source>
</evidence>
<keyword evidence="4 10" id="KW-0547">Nucleotide-binding</keyword>
<evidence type="ECO:0000313" key="17">
    <source>
        <dbReference type="EMBL" id="TNV84794.1"/>
    </source>
</evidence>
<evidence type="ECO:0000256" key="10">
    <source>
        <dbReference type="PIRSR" id="PIRSR630616-2"/>
    </source>
</evidence>
<dbReference type="EMBL" id="RRYP01002414">
    <property type="protein sequence ID" value="TNV84794.1"/>
    <property type="molecule type" value="Genomic_DNA"/>
</dbReference>
<evidence type="ECO:0000313" key="18">
    <source>
        <dbReference type="Proteomes" id="UP000785679"/>
    </source>
</evidence>
<dbReference type="GO" id="GO:0005524">
    <property type="term" value="F:ATP binding"/>
    <property type="evidence" value="ECO:0007669"/>
    <property type="project" value="UniProtKB-UniRule"/>
</dbReference>